<name>A0AC61N200_9FIRM</name>
<evidence type="ECO:0000313" key="1">
    <source>
        <dbReference type="EMBL" id="QUC66345.1"/>
    </source>
</evidence>
<proteinExistence type="predicted"/>
<keyword evidence="2" id="KW-1185">Reference proteome</keyword>
<dbReference type="Proteomes" id="UP000682782">
    <property type="component" value="Chromosome"/>
</dbReference>
<accession>A0AC61N200</accession>
<protein>
    <submittedName>
        <fullName evidence="1">Uncharacterized protein</fullName>
    </submittedName>
</protein>
<reference evidence="1" key="1">
    <citation type="submission" date="2021-01" db="EMBL/GenBank/DDBJ databases">
        <title>Complete genome sequence of Clostridiales bacterium R-7.</title>
        <authorList>
            <person name="Mahoney-Kurpe S.C."/>
            <person name="Palevich N."/>
            <person name="Koike S."/>
            <person name="Moon C.D."/>
            <person name="Attwood G.T."/>
        </authorList>
    </citation>
    <scope>NUCLEOTIDE SEQUENCE</scope>
    <source>
        <strain evidence="1">R-7</strain>
    </source>
</reference>
<sequence>MKQLNAEKDNGGNGSGGSGGESGGSSTGGSSGGSDGGDNGGGSGGTDTAQNNDTRFTMSVKLDNTRVIRDLQKYLDEVISHLTSVDNCDVELSLEVNAHAENGFSQGTIRTVSENCRTLHVENFFFDR</sequence>
<gene>
    <name evidence="1" type="ORF">JYE49_10800</name>
</gene>
<organism evidence="1 2">
    <name type="scientific">Aristaeella hokkaidonensis</name>
    <dbReference type="NCBI Taxonomy" id="3046382"/>
    <lineage>
        <taxon>Bacteria</taxon>
        <taxon>Bacillati</taxon>
        <taxon>Bacillota</taxon>
        <taxon>Clostridia</taxon>
        <taxon>Eubacteriales</taxon>
        <taxon>Aristaeellaceae</taxon>
        <taxon>Aristaeella</taxon>
    </lineage>
</organism>
<dbReference type="EMBL" id="CP068393">
    <property type="protein sequence ID" value="QUC66345.1"/>
    <property type="molecule type" value="Genomic_DNA"/>
</dbReference>
<evidence type="ECO:0000313" key="2">
    <source>
        <dbReference type="Proteomes" id="UP000682782"/>
    </source>
</evidence>